<feature type="domain" description="Ionotropic glutamate receptor C-terminal" evidence="10">
    <location>
        <begin position="131"/>
        <end position="411"/>
    </location>
</feature>
<dbReference type="InterPro" id="IPR052192">
    <property type="entry name" value="Insect_Ionotropic_Sensory_Rcpt"/>
</dbReference>
<dbReference type="Gene3D" id="1.10.287.70">
    <property type="match status" value="1"/>
</dbReference>
<reference evidence="12 13" key="2">
    <citation type="journal article" date="2022" name="Mol. Biol. Evol.">
        <title>Comparative Genomics Reveals Insights into the Divergent Evolution of Astigmatic Mites and Household Pest Adaptations.</title>
        <authorList>
            <person name="Xiong Q."/>
            <person name="Wan A.T."/>
            <person name="Liu X."/>
            <person name="Fung C.S."/>
            <person name="Xiao X."/>
            <person name="Malainual N."/>
            <person name="Hou J."/>
            <person name="Wang L."/>
            <person name="Wang M."/>
            <person name="Yang K.Y."/>
            <person name="Cui Y."/>
            <person name="Leung E.L."/>
            <person name="Nong W."/>
            <person name="Shin S.K."/>
            <person name="Au S.W."/>
            <person name="Jeong K.Y."/>
            <person name="Chew F.T."/>
            <person name="Hui J.H."/>
            <person name="Leung T.F."/>
            <person name="Tungtrongchitr A."/>
            <person name="Zhong N."/>
            <person name="Liu Z."/>
            <person name="Tsui S.K."/>
        </authorList>
    </citation>
    <scope>NUCLEOTIDE SEQUENCE [LARGE SCALE GENOMIC DNA]</scope>
    <source>
        <strain evidence="12">Derp</strain>
    </source>
</reference>
<feature type="transmembrane region" description="Helical" evidence="9">
    <location>
        <begin position="130"/>
        <end position="149"/>
    </location>
</feature>
<comment type="caution">
    <text evidence="12">The sequence shown here is derived from an EMBL/GenBank/DDBJ whole genome shotgun (WGS) entry which is preliminary data.</text>
</comment>
<evidence type="ECO:0000259" key="11">
    <source>
        <dbReference type="Pfam" id="PF00497"/>
    </source>
</evidence>
<dbReference type="PANTHER" id="PTHR42643:SF24">
    <property type="entry name" value="IONOTROPIC RECEPTOR 60A"/>
    <property type="match status" value="1"/>
</dbReference>
<evidence type="ECO:0000256" key="8">
    <source>
        <dbReference type="ARBA" id="ARBA00023180"/>
    </source>
</evidence>
<keyword evidence="8" id="KW-0325">Glycoprotein</keyword>
<feature type="domain" description="Solute-binding protein family 3/N-terminal" evidence="11">
    <location>
        <begin position="33"/>
        <end position="109"/>
    </location>
</feature>
<feature type="transmembrane region" description="Helical" evidence="9">
    <location>
        <begin position="410"/>
        <end position="431"/>
    </location>
</feature>
<dbReference type="InterPro" id="IPR001638">
    <property type="entry name" value="Solute-binding_3/MltF_N"/>
</dbReference>
<dbReference type="PANTHER" id="PTHR42643">
    <property type="entry name" value="IONOTROPIC RECEPTOR 20A-RELATED"/>
    <property type="match status" value="1"/>
</dbReference>
<evidence type="ECO:0000259" key="10">
    <source>
        <dbReference type="Pfam" id="PF00060"/>
    </source>
</evidence>
<dbReference type="SUPFAM" id="SSF53850">
    <property type="entry name" value="Periplasmic binding protein-like II"/>
    <property type="match status" value="1"/>
</dbReference>
<gene>
    <name evidence="12" type="ORF">DERP_007061</name>
</gene>
<dbReference type="Gene3D" id="3.40.190.10">
    <property type="entry name" value="Periplasmic binding protein-like II"/>
    <property type="match status" value="1"/>
</dbReference>
<keyword evidence="4 9" id="KW-0812">Transmembrane</keyword>
<keyword evidence="6 9" id="KW-0472">Membrane</keyword>
<feature type="transmembrane region" description="Helical" evidence="9">
    <location>
        <begin position="189"/>
        <end position="207"/>
    </location>
</feature>
<keyword evidence="5 9" id="KW-1133">Transmembrane helix</keyword>
<dbReference type="Pfam" id="PF00060">
    <property type="entry name" value="Lig_chan"/>
    <property type="match status" value="1"/>
</dbReference>
<evidence type="ECO:0000256" key="3">
    <source>
        <dbReference type="ARBA" id="ARBA00022475"/>
    </source>
</evidence>
<evidence type="ECO:0000313" key="13">
    <source>
        <dbReference type="Proteomes" id="UP000887458"/>
    </source>
</evidence>
<evidence type="ECO:0000256" key="7">
    <source>
        <dbReference type="ARBA" id="ARBA00023170"/>
    </source>
</evidence>
<keyword evidence="13" id="KW-1185">Reference proteome</keyword>
<comment type="similarity">
    <text evidence="2">Belongs to the glutamate-gated ion channel (TC 1.A.10.1) family.</text>
</comment>
<proteinExistence type="inferred from homology"/>
<sequence>MKLDFRQKPFTVGYKNSLPFVNIIDHSDPLMRKQSAHGIEPRLLFTLESYFNFTIEYNDYNNKTWNGLYTGIEQGEIDFGIGGTMMTSERNEKFHFLYPHFLEQVTFAILRPHSHVNRSLRDMIAPFDNIVWICLILLFVSIFLLNHLFRYDYRKQQTNHHHNLVWIFVQQLLRQPNHYFRSLNLSMKITTIVCIFMIGIVFTNVYIGNLCSRLTLPPNIDLDTIEKFAEECRTNDKIITMGIAHSHMNEIIQTSEIATFHAASKRMIYVNSVMDGYEKILNINDNEKQYAMIGPRERLHYRQLQINNGKSIYVPPNNGDSHFFTMYIAIPVHRTFVDRHTFDTFILGLSSYGMFEHWKNQEYFSLRYHHSYTEGLLKNSNVENQSNDDDDKIRLVHPLSMNNLYSIFKLYAILMLMAFIKLIVEICSILIQRRHHYWH</sequence>
<dbReference type="Proteomes" id="UP000887458">
    <property type="component" value="Unassembled WGS sequence"/>
</dbReference>
<dbReference type="EMBL" id="NJHN03000012">
    <property type="protein sequence ID" value="KAH9426121.1"/>
    <property type="molecule type" value="Genomic_DNA"/>
</dbReference>
<dbReference type="InterPro" id="IPR001320">
    <property type="entry name" value="Iontro_rcpt_C"/>
</dbReference>
<evidence type="ECO:0000256" key="6">
    <source>
        <dbReference type="ARBA" id="ARBA00023136"/>
    </source>
</evidence>
<evidence type="ECO:0000256" key="4">
    <source>
        <dbReference type="ARBA" id="ARBA00022692"/>
    </source>
</evidence>
<organism evidence="12 13">
    <name type="scientific">Dermatophagoides pteronyssinus</name>
    <name type="common">European house dust mite</name>
    <dbReference type="NCBI Taxonomy" id="6956"/>
    <lineage>
        <taxon>Eukaryota</taxon>
        <taxon>Metazoa</taxon>
        <taxon>Ecdysozoa</taxon>
        <taxon>Arthropoda</taxon>
        <taxon>Chelicerata</taxon>
        <taxon>Arachnida</taxon>
        <taxon>Acari</taxon>
        <taxon>Acariformes</taxon>
        <taxon>Sarcoptiformes</taxon>
        <taxon>Astigmata</taxon>
        <taxon>Psoroptidia</taxon>
        <taxon>Analgoidea</taxon>
        <taxon>Pyroglyphidae</taxon>
        <taxon>Dermatophagoidinae</taxon>
        <taxon>Dermatophagoides</taxon>
    </lineage>
</organism>
<evidence type="ECO:0000313" key="12">
    <source>
        <dbReference type="EMBL" id="KAH9426121.1"/>
    </source>
</evidence>
<evidence type="ECO:0000256" key="9">
    <source>
        <dbReference type="SAM" id="Phobius"/>
    </source>
</evidence>
<keyword evidence="7" id="KW-0675">Receptor</keyword>
<protein>
    <submittedName>
        <fullName evidence="12">Uncharacterized protein</fullName>
    </submittedName>
</protein>
<dbReference type="Pfam" id="PF00497">
    <property type="entry name" value="SBP_bac_3"/>
    <property type="match status" value="1"/>
</dbReference>
<evidence type="ECO:0000256" key="2">
    <source>
        <dbReference type="ARBA" id="ARBA00008685"/>
    </source>
</evidence>
<reference evidence="12 13" key="1">
    <citation type="journal article" date="2018" name="J. Allergy Clin. Immunol.">
        <title>High-quality assembly of Dermatophagoides pteronyssinus genome and transcriptome reveals a wide range of novel allergens.</title>
        <authorList>
            <person name="Liu X.Y."/>
            <person name="Yang K.Y."/>
            <person name="Wang M.Q."/>
            <person name="Kwok J.S."/>
            <person name="Zeng X."/>
            <person name="Yang Z."/>
            <person name="Xiao X.J."/>
            <person name="Lau C.P."/>
            <person name="Li Y."/>
            <person name="Huang Z.M."/>
            <person name="Ba J.G."/>
            <person name="Yim A.K."/>
            <person name="Ouyang C.Y."/>
            <person name="Ngai S.M."/>
            <person name="Chan T.F."/>
            <person name="Leung E.L."/>
            <person name="Liu L."/>
            <person name="Liu Z.G."/>
            <person name="Tsui S.K."/>
        </authorList>
    </citation>
    <scope>NUCLEOTIDE SEQUENCE [LARGE SCALE GENOMIC DNA]</scope>
    <source>
        <strain evidence="12">Derp</strain>
    </source>
</reference>
<comment type="subcellular location">
    <subcellularLocation>
        <location evidence="1">Cell membrane</location>
        <topology evidence="1">Multi-pass membrane protein</topology>
    </subcellularLocation>
</comment>
<keyword evidence="3" id="KW-1003">Cell membrane</keyword>
<name>A0ABQ8JU58_DERPT</name>
<evidence type="ECO:0000256" key="1">
    <source>
        <dbReference type="ARBA" id="ARBA00004651"/>
    </source>
</evidence>
<accession>A0ABQ8JU58</accession>
<evidence type="ECO:0000256" key="5">
    <source>
        <dbReference type="ARBA" id="ARBA00022989"/>
    </source>
</evidence>